<accession>X1QWC3</accession>
<organism evidence="1">
    <name type="scientific">marine sediment metagenome</name>
    <dbReference type="NCBI Taxonomy" id="412755"/>
    <lineage>
        <taxon>unclassified sequences</taxon>
        <taxon>metagenomes</taxon>
        <taxon>ecological metagenomes</taxon>
    </lineage>
</organism>
<dbReference type="Gene3D" id="3.30.450.20">
    <property type="entry name" value="PAS domain"/>
    <property type="match status" value="1"/>
</dbReference>
<protein>
    <submittedName>
        <fullName evidence="1">Uncharacterized protein</fullName>
    </submittedName>
</protein>
<dbReference type="InterPro" id="IPR035965">
    <property type="entry name" value="PAS-like_dom_sf"/>
</dbReference>
<gene>
    <name evidence="1" type="ORF">S06H3_64644</name>
</gene>
<feature type="non-terminal residue" evidence="1">
    <location>
        <position position="1"/>
    </location>
</feature>
<sequence length="47" mass="5216">VIPSERKRIEEALRESEEKLRVMFESISEGVAITDLKGPSLSGKDGQ</sequence>
<proteinExistence type="predicted"/>
<dbReference type="SUPFAM" id="SSF55785">
    <property type="entry name" value="PYP-like sensor domain (PAS domain)"/>
    <property type="match status" value="1"/>
</dbReference>
<dbReference type="AlphaFoldDB" id="X1QWC3"/>
<dbReference type="EMBL" id="BARV01043248">
    <property type="protein sequence ID" value="GAI55190.1"/>
    <property type="molecule type" value="Genomic_DNA"/>
</dbReference>
<name>X1QWC3_9ZZZZ</name>
<reference evidence="1" key="1">
    <citation type="journal article" date="2014" name="Front. Microbiol.">
        <title>High frequency of phylogenetically diverse reductive dehalogenase-homologous genes in deep subseafloor sedimentary metagenomes.</title>
        <authorList>
            <person name="Kawai M."/>
            <person name="Futagami T."/>
            <person name="Toyoda A."/>
            <person name="Takaki Y."/>
            <person name="Nishi S."/>
            <person name="Hori S."/>
            <person name="Arai W."/>
            <person name="Tsubouchi T."/>
            <person name="Morono Y."/>
            <person name="Uchiyama I."/>
            <person name="Ito T."/>
            <person name="Fujiyama A."/>
            <person name="Inagaki F."/>
            <person name="Takami H."/>
        </authorList>
    </citation>
    <scope>NUCLEOTIDE SEQUENCE</scope>
    <source>
        <strain evidence="1">Expedition CK06-06</strain>
    </source>
</reference>
<comment type="caution">
    <text evidence="1">The sequence shown here is derived from an EMBL/GenBank/DDBJ whole genome shotgun (WGS) entry which is preliminary data.</text>
</comment>
<evidence type="ECO:0000313" key="1">
    <source>
        <dbReference type="EMBL" id="GAI55190.1"/>
    </source>
</evidence>